<dbReference type="InterPro" id="IPR022198">
    <property type="entry name" value="DUF3723"/>
</dbReference>
<dbReference type="Proteomes" id="UP000676310">
    <property type="component" value="Unassembled WGS sequence"/>
</dbReference>
<proteinExistence type="predicted"/>
<dbReference type="OrthoDB" id="5421195at2759"/>
<evidence type="ECO:0000313" key="3">
    <source>
        <dbReference type="Proteomes" id="UP000676310"/>
    </source>
</evidence>
<feature type="region of interest" description="Disordered" evidence="1">
    <location>
        <begin position="798"/>
        <end position="847"/>
    </location>
</feature>
<gene>
    <name evidence="2" type="ORF">ALTATR162_LOCUS16</name>
</gene>
<keyword evidence="3" id="KW-1185">Reference proteome</keyword>
<organism evidence="2 3">
    <name type="scientific">Alternaria atra</name>
    <dbReference type="NCBI Taxonomy" id="119953"/>
    <lineage>
        <taxon>Eukaryota</taxon>
        <taxon>Fungi</taxon>
        <taxon>Dikarya</taxon>
        <taxon>Ascomycota</taxon>
        <taxon>Pezizomycotina</taxon>
        <taxon>Dothideomycetes</taxon>
        <taxon>Pleosporomycetidae</taxon>
        <taxon>Pleosporales</taxon>
        <taxon>Pleosporineae</taxon>
        <taxon>Pleosporaceae</taxon>
        <taxon>Alternaria</taxon>
        <taxon>Alternaria sect. Ulocladioides</taxon>
    </lineage>
</organism>
<evidence type="ECO:0000313" key="2">
    <source>
        <dbReference type="EMBL" id="CAG5136926.1"/>
    </source>
</evidence>
<protein>
    <submittedName>
        <fullName evidence="2">Uncharacterized protein</fullName>
    </submittedName>
</protein>
<dbReference type="GeneID" id="67012951"/>
<dbReference type="CDD" id="cd01670">
    <property type="entry name" value="Death"/>
    <property type="match status" value="1"/>
</dbReference>
<dbReference type="AlphaFoldDB" id="A0A8J2HQ36"/>
<dbReference type="RefSeq" id="XP_043163544.1">
    <property type="nucleotide sequence ID" value="XM_043307609.1"/>
</dbReference>
<comment type="caution">
    <text evidence="2">The sequence shown here is derived from an EMBL/GenBank/DDBJ whole genome shotgun (WGS) entry which is preliminary data.</text>
</comment>
<evidence type="ECO:0000256" key="1">
    <source>
        <dbReference type="SAM" id="MobiDB-lite"/>
    </source>
</evidence>
<accession>A0A8J2HQ36</accession>
<sequence>MAPPLQTTRAAAQIDYVDSGIREMSGVLELQAMLLSELARQENETKGLCEIKRSSQIRDLERFKVDTFEAVVEMWFKHWNEIKLPQSMKQARVSEIEEDIERQKSSHFRGRAKVPLEFLYFPEEHSPRDLNRESVEKLMGKYRDEGVKRLQHDHQIPAVIGSDDLSKAVSLSGLSTIQLLNSSQDKPPLLTFPKGFRLICLHGKHRLEAAKLSGCLQGQDRWWTVTLYSEGLSTQARRSFVEGYSSNQEFSDGLIFRKLVEYETADNYSRQHWWSCLTHSKKDILGRIFAHKEYNAALRKLIRLPALLEDLNITVWHKIIATRSDEEFLHYISRILATFDRICGRQRRLWVALDRETVARVRSRCPGASLNDLKYLEWLVHERSIFPTVDDATRLEIWARLREVKHLIPTLGSLQQDFKYISGPAMAVRRLLSPAKSRRTGRRTLRNLAESAFLITRSHGKVTIQITDDSTQEIAGDADAQFEIGFQQLYLFAARESWSLVNDRPRKERTRRTPPERSPDPIVWHSFAQLAHTLGFESSEIQRLRQMDPFEEKARQVLLDKQGWHCEDARVQRLLTDAATLYRTKNHNPSALRHEPQMLANGSGEPVNRRQGRCYENAYDRDKQHMFLKTLSQPIDGRADSVTSLFVRRSVHYAFFPSCGIERGAPVVPEPNEGTEDSRTGEQNDDIDMPDAAAISGSSARGDDLDASPNPDAGLTETSQEDGPSTHRGVIDDLVPTPGTASMGAMKKSLVRKRSASSSLPAGLPPPETSSALQLVHVDDDHDDSDWSRKRPRTIYDLDTVNGQGGERASGVELESSGENQMVVGSPSISATSGRSTREDARTESSSSTKVTIWTNFEGGEYKELEGVKCNTNEAVMVVLQGLEAQCKCFPSTNTGRGIGHDECYEFATSLGGANRVYVTKHEEL</sequence>
<reference evidence="2" key="1">
    <citation type="submission" date="2021-05" db="EMBL/GenBank/DDBJ databases">
        <authorList>
            <person name="Stam R."/>
        </authorList>
    </citation>
    <scope>NUCLEOTIDE SEQUENCE</scope>
    <source>
        <strain evidence="2">CS162</strain>
    </source>
</reference>
<dbReference type="Pfam" id="PF12520">
    <property type="entry name" value="DUF3723"/>
    <property type="match status" value="1"/>
</dbReference>
<dbReference type="EMBL" id="CAJRGZ010000004">
    <property type="protein sequence ID" value="CAG5136926.1"/>
    <property type="molecule type" value="Genomic_DNA"/>
</dbReference>
<feature type="region of interest" description="Disordered" evidence="1">
    <location>
        <begin position="662"/>
        <end position="770"/>
    </location>
</feature>
<name>A0A8J2HQ36_9PLEO</name>